<evidence type="ECO:0000256" key="1">
    <source>
        <dbReference type="ARBA" id="ARBA00023284"/>
    </source>
</evidence>
<name>A0A916XCD7_9BURK</name>
<comment type="caution">
    <text evidence="2">The sequence shown here is derived from an EMBL/GenBank/DDBJ whole genome shotgun (WGS) entry which is preliminary data.</text>
</comment>
<proteinExistence type="predicted"/>
<organism evidence="2 3">
    <name type="scientific">Undibacterium terreum</name>
    <dbReference type="NCBI Taxonomy" id="1224302"/>
    <lineage>
        <taxon>Bacteria</taxon>
        <taxon>Pseudomonadati</taxon>
        <taxon>Pseudomonadota</taxon>
        <taxon>Betaproteobacteria</taxon>
        <taxon>Burkholderiales</taxon>
        <taxon>Oxalobacteraceae</taxon>
        <taxon>Undibacterium</taxon>
    </lineage>
</organism>
<dbReference type="SUPFAM" id="SSF52833">
    <property type="entry name" value="Thioredoxin-like"/>
    <property type="match status" value="1"/>
</dbReference>
<gene>
    <name evidence="2" type="ORF">GCM10011396_03950</name>
</gene>
<protein>
    <recommendedName>
        <fullName evidence="4">Selenoprotein W-related protein</fullName>
    </recommendedName>
</protein>
<accession>A0A916XCD7</accession>
<evidence type="ECO:0000313" key="2">
    <source>
        <dbReference type="EMBL" id="GGC60268.1"/>
    </source>
</evidence>
<dbReference type="InterPro" id="IPR036249">
    <property type="entry name" value="Thioredoxin-like_sf"/>
</dbReference>
<evidence type="ECO:0000313" key="3">
    <source>
        <dbReference type="Proteomes" id="UP000637423"/>
    </source>
</evidence>
<dbReference type="Proteomes" id="UP000637423">
    <property type="component" value="Unassembled WGS sequence"/>
</dbReference>
<reference evidence="2" key="1">
    <citation type="journal article" date="2014" name="Int. J. Syst. Evol. Microbiol.">
        <title>Complete genome sequence of Corynebacterium casei LMG S-19264T (=DSM 44701T), isolated from a smear-ripened cheese.</title>
        <authorList>
            <consortium name="US DOE Joint Genome Institute (JGI-PGF)"/>
            <person name="Walter F."/>
            <person name="Albersmeier A."/>
            <person name="Kalinowski J."/>
            <person name="Ruckert C."/>
        </authorList>
    </citation>
    <scope>NUCLEOTIDE SEQUENCE</scope>
    <source>
        <strain evidence="2">CGMCC 1.10998</strain>
    </source>
</reference>
<keyword evidence="3" id="KW-1185">Reference proteome</keyword>
<evidence type="ECO:0008006" key="4">
    <source>
        <dbReference type="Google" id="ProtNLM"/>
    </source>
</evidence>
<dbReference type="Gene3D" id="3.40.30.10">
    <property type="entry name" value="Glutaredoxin"/>
    <property type="match status" value="1"/>
</dbReference>
<dbReference type="NCBIfam" id="TIGR02174">
    <property type="entry name" value="CXXU_selWTH"/>
    <property type="match status" value="1"/>
</dbReference>
<reference evidence="2" key="2">
    <citation type="submission" date="2020-09" db="EMBL/GenBank/DDBJ databases">
        <authorList>
            <person name="Sun Q."/>
            <person name="Zhou Y."/>
        </authorList>
    </citation>
    <scope>NUCLEOTIDE SEQUENCE</scope>
    <source>
        <strain evidence="2">CGMCC 1.10998</strain>
    </source>
</reference>
<dbReference type="InterPro" id="IPR011893">
    <property type="entry name" value="Selenoprotein_Rdx-typ"/>
</dbReference>
<dbReference type="Pfam" id="PF10262">
    <property type="entry name" value="Rdx"/>
    <property type="match status" value="1"/>
</dbReference>
<keyword evidence="1" id="KW-0676">Redox-active center</keyword>
<dbReference type="RefSeq" id="WP_188564308.1">
    <property type="nucleotide sequence ID" value="NZ_BMED01000001.1"/>
</dbReference>
<sequence>MISNINIGGSAITAESVAHAHAVTITYCRPCGFAASAINTAAALRMQLGLDADLISSKSGKFEVSVNGRAVAKKSGYGFPEEWQIVDAVAAALEIA</sequence>
<dbReference type="EMBL" id="BMED01000001">
    <property type="protein sequence ID" value="GGC60268.1"/>
    <property type="molecule type" value="Genomic_DNA"/>
</dbReference>
<dbReference type="AlphaFoldDB" id="A0A916XCD7"/>